<dbReference type="GO" id="GO:0032039">
    <property type="term" value="C:integrator complex"/>
    <property type="evidence" value="ECO:0007669"/>
    <property type="project" value="InterPro"/>
</dbReference>
<organism evidence="3 4">
    <name type="scientific">Tropilaelaps mercedesae</name>
    <dbReference type="NCBI Taxonomy" id="418985"/>
    <lineage>
        <taxon>Eukaryota</taxon>
        <taxon>Metazoa</taxon>
        <taxon>Ecdysozoa</taxon>
        <taxon>Arthropoda</taxon>
        <taxon>Chelicerata</taxon>
        <taxon>Arachnida</taxon>
        <taxon>Acari</taxon>
        <taxon>Parasitiformes</taxon>
        <taxon>Mesostigmata</taxon>
        <taxon>Gamasina</taxon>
        <taxon>Dermanyssoidea</taxon>
        <taxon>Laelapidae</taxon>
        <taxon>Tropilaelaps</taxon>
    </lineage>
</organism>
<accession>A0A1V9XRY4</accession>
<name>A0A1V9XRY4_9ACAR</name>
<dbReference type="Pfam" id="PF14837">
    <property type="entry name" value="INTS5_N"/>
    <property type="match status" value="1"/>
</dbReference>
<dbReference type="PANTHER" id="PTHR31697">
    <property type="entry name" value="INTEGRATOR COMPLEX SUBUNIT 5"/>
    <property type="match status" value="1"/>
</dbReference>
<gene>
    <name evidence="3" type="ORF">BIW11_00626</name>
</gene>
<keyword evidence="4" id="KW-1185">Reference proteome</keyword>
<evidence type="ECO:0000259" key="2">
    <source>
        <dbReference type="Pfam" id="PF14838"/>
    </source>
</evidence>
<feature type="domain" description="Integrator complex subunit 5 C-terminal" evidence="2">
    <location>
        <begin position="221"/>
        <end position="861"/>
    </location>
</feature>
<dbReference type="InParanoid" id="A0A1V9XRY4"/>
<dbReference type="PANTHER" id="PTHR31697:SF2">
    <property type="entry name" value="INTEGRATOR COMPLEX SUBUNIT 5"/>
    <property type="match status" value="1"/>
</dbReference>
<evidence type="ECO:0000259" key="1">
    <source>
        <dbReference type="Pfam" id="PF14837"/>
    </source>
</evidence>
<dbReference type="OrthoDB" id="69088at2759"/>
<dbReference type="InterPro" id="IPR029444">
    <property type="entry name" value="INTS5_C"/>
</dbReference>
<dbReference type="AlphaFoldDB" id="A0A1V9XRY4"/>
<feature type="domain" description="Integrator complex subunit 5 N-terminal" evidence="1">
    <location>
        <begin position="17"/>
        <end position="210"/>
    </location>
</feature>
<proteinExistence type="predicted"/>
<dbReference type="STRING" id="418985.A0A1V9XRY4"/>
<dbReference type="Pfam" id="PF14838">
    <property type="entry name" value="INTS5_C"/>
    <property type="match status" value="1"/>
</dbReference>
<protein>
    <recommendedName>
        <fullName evidence="5">Integrator complex subunit 5-like</fullName>
    </recommendedName>
</protein>
<dbReference type="InterPro" id="IPR029445">
    <property type="entry name" value="INTS5_N"/>
</dbReference>
<reference evidence="3 4" key="1">
    <citation type="journal article" date="2017" name="Gigascience">
        <title>Draft genome of the honey bee ectoparasitic mite, Tropilaelaps mercedesae, is shaped by the parasitic life history.</title>
        <authorList>
            <person name="Dong X."/>
            <person name="Armstrong S.D."/>
            <person name="Xia D."/>
            <person name="Makepeace B.L."/>
            <person name="Darby A.C."/>
            <person name="Kadowaki T."/>
        </authorList>
    </citation>
    <scope>NUCLEOTIDE SEQUENCE [LARGE SCALE GENOMIC DNA]</scope>
    <source>
        <strain evidence="3">Wuxi-XJTLU</strain>
    </source>
</reference>
<evidence type="ECO:0000313" key="4">
    <source>
        <dbReference type="Proteomes" id="UP000192247"/>
    </source>
</evidence>
<dbReference type="InterPro" id="IPR040316">
    <property type="entry name" value="INTS5"/>
</dbReference>
<evidence type="ECO:0000313" key="3">
    <source>
        <dbReference type="EMBL" id="OQR76264.1"/>
    </source>
</evidence>
<dbReference type="FunCoup" id="A0A1V9XRY4">
    <property type="interactions" value="1671"/>
</dbReference>
<dbReference type="GO" id="GO:0034472">
    <property type="term" value="P:snRNA 3'-end processing"/>
    <property type="evidence" value="ECO:0007669"/>
    <property type="project" value="TreeGrafter"/>
</dbReference>
<dbReference type="EMBL" id="MNPL01005083">
    <property type="protein sequence ID" value="OQR76264.1"/>
    <property type="molecule type" value="Genomic_DNA"/>
</dbReference>
<sequence>MIAVDGNASVEKQVRLHLKIFLAQRSDILEVTHSAIYLLKTVPASRPAVLEYLEQVFESAVEKSQTEGGQGGSSGSVAPAHMALVIQQVHQALYSLVKKSPAVWAPQVSPWSLQLLGYLSSKFADKRAGLKLAEVMQRWMTCPPMRSLIDITSHCVLNAADVDTDRCINALLDTTIRYSPHFDWVVAHIGSSFPHTVITRVLSVGLKHFLTQEPGVVESNKLVSVVGILGHLAGQHSGDIKKALTDMLSASLCSQPTPEQLAVIPYLLDLSIMSELLLTSIVSDLPHTLTATNLNRLAGQAKLRATHKTPGIHNAHKVLVELLLKCGRNEREALALLSLALRIKQRTVPGVCDEVVAFTTAFLDRLLVELQKRVYAKASVPLLVSFELHAKELLSQLDLSCPWTISFISLICLHCSEKMRFLVEMLITKTHPTIFLQIMSHIETSQPAVLADSLNALIIELRSGRVADPILVLHNLSQLVIIEERAKKILWRFADTLSLHSSDCNLEYTAEIVRLLGVCSLPAEEIPESTLYKIICAAVVVFFAAARIADSDQHERKVQWMIASLKLFAATSGNALAQQMALRLLLDGVTDSSTSKLFGAVPREADRVPKPQMMTSLLEENRKIVASISFPQSHSSIMRAGVVGDGLRAGRWSLGQLLDDRLIRENQRCFVRALKECCRDDKTGRGMASIAAILTDIVNPDVMFNQPVWPAEEVLKATQEKDVDIRESFRTNPMLWKVLTLVASENPPALHSAAIIIRSLLACQMTFWKNSQDSYMCPEQKKTTVKVLRLMGLGKMLPSPLADVPLIVDHVNSFHLYCILNDIWNYLREVGGTLKEEEPVPARFTTNLRIIMLNSMDRVGPAYSKMFPVG</sequence>
<comment type="caution">
    <text evidence="3">The sequence shown here is derived from an EMBL/GenBank/DDBJ whole genome shotgun (WGS) entry which is preliminary data.</text>
</comment>
<evidence type="ECO:0008006" key="5">
    <source>
        <dbReference type="Google" id="ProtNLM"/>
    </source>
</evidence>
<dbReference type="Proteomes" id="UP000192247">
    <property type="component" value="Unassembled WGS sequence"/>
</dbReference>